<dbReference type="InterPro" id="IPR040442">
    <property type="entry name" value="Pyrv_kinase-like_dom_sf"/>
</dbReference>
<evidence type="ECO:0000256" key="11">
    <source>
        <dbReference type="SAM" id="MobiDB-lite"/>
    </source>
</evidence>
<dbReference type="RefSeq" id="WP_183374585.1">
    <property type="nucleotide sequence ID" value="NZ_JACHWP010000001.1"/>
</dbReference>
<dbReference type="UniPathway" id="UPA00028">
    <property type="reaction ID" value="UER00003"/>
</dbReference>
<keyword evidence="7 10" id="KW-0460">Magnesium</keyword>
<dbReference type="HAMAP" id="MF_00156">
    <property type="entry name" value="PanB"/>
    <property type="match status" value="1"/>
</dbReference>
<comment type="cofactor">
    <cofactor evidence="7 10">
        <name>Mg(2+)</name>
        <dbReference type="ChEBI" id="CHEBI:18420"/>
    </cofactor>
    <text evidence="7 10">Binds 1 Mg(2+) ion per subunit.</text>
</comment>
<dbReference type="GO" id="GO:0008168">
    <property type="term" value="F:methyltransferase activity"/>
    <property type="evidence" value="ECO:0007669"/>
    <property type="project" value="UniProtKB-KW"/>
</dbReference>
<dbReference type="SUPFAM" id="SSF51621">
    <property type="entry name" value="Phosphoenolpyruvate/pyruvate domain"/>
    <property type="match status" value="1"/>
</dbReference>
<dbReference type="GO" id="GO:0015940">
    <property type="term" value="P:pantothenate biosynthetic process"/>
    <property type="evidence" value="ECO:0007669"/>
    <property type="project" value="UniProtKB-UniRule"/>
</dbReference>
<evidence type="ECO:0000256" key="10">
    <source>
        <dbReference type="PIRSR" id="PIRSR000388-3"/>
    </source>
</evidence>
<feature type="region of interest" description="Disordered" evidence="11">
    <location>
        <begin position="1"/>
        <end position="45"/>
    </location>
</feature>
<evidence type="ECO:0000256" key="5">
    <source>
        <dbReference type="ARBA" id="ARBA00022679"/>
    </source>
</evidence>
<evidence type="ECO:0000256" key="6">
    <source>
        <dbReference type="ARBA" id="ARBA00056497"/>
    </source>
</evidence>
<feature type="binding site" evidence="7 9">
    <location>
        <begin position="86"/>
        <end position="87"/>
    </location>
    <ligand>
        <name>3-methyl-2-oxobutanoate</name>
        <dbReference type="ChEBI" id="CHEBI:11851"/>
    </ligand>
</feature>
<dbReference type="NCBIfam" id="TIGR00222">
    <property type="entry name" value="panB"/>
    <property type="match status" value="1"/>
</dbReference>
<evidence type="ECO:0000313" key="13">
    <source>
        <dbReference type="Proteomes" id="UP000568050"/>
    </source>
</evidence>
<reference evidence="12 13" key="1">
    <citation type="submission" date="2020-08" db="EMBL/GenBank/DDBJ databases">
        <title>Sequencing the genomes of 1000 actinobacteria strains.</title>
        <authorList>
            <person name="Klenk H.-P."/>
        </authorList>
    </citation>
    <scope>NUCLEOTIDE SEQUENCE [LARGE SCALE GENOMIC DNA]</scope>
    <source>
        <strain evidence="12 13">DSM 23040</strain>
    </source>
</reference>
<accession>A0A839QUF8</accession>
<dbReference type="EMBL" id="JACHWP010000001">
    <property type="protein sequence ID" value="MBB3022489.1"/>
    <property type="molecule type" value="Genomic_DNA"/>
</dbReference>
<keyword evidence="7" id="KW-0963">Cytoplasm</keyword>
<dbReference type="NCBIfam" id="NF001452">
    <property type="entry name" value="PRK00311.1"/>
    <property type="match status" value="1"/>
</dbReference>
<dbReference type="AlphaFoldDB" id="A0A839QUF8"/>
<comment type="catalytic activity">
    <reaction evidence="7">
        <text>(6R)-5,10-methylene-5,6,7,8-tetrahydrofolate + 3-methyl-2-oxobutanoate + H2O = 2-dehydropantoate + (6S)-5,6,7,8-tetrahydrofolate</text>
        <dbReference type="Rhea" id="RHEA:11824"/>
        <dbReference type="ChEBI" id="CHEBI:11561"/>
        <dbReference type="ChEBI" id="CHEBI:11851"/>
        <dbReference type="ChEBI" id="CHEBI:15377"/>
        <dbReference type="ChEBI" id="CHEBI:15636"/>
        <dbReference type="ChEBI" id="CHEBI:57453"/>
        <dbReference type="EC" id="2.1.2.11"/>
    </reaction>
</comment>
<evidence type="ECO:0000256" key="7">
    <source>
        <dbReference type="HAMAP-Rule" id="MF_00156"/>
    </source>
</evidence>
<dbReference type="PANTHER" id="PTHR20881:SF0">
    <property type="entry name" value="3-METHYL-2-OXOBUTANOATE HYDROXYMETHYLTRANSFERASE"/>
    <property type="match status" value="1"/>
</dbReference>
<evidence type="ECO:0000256" key="4">
    <source>
        <dbReference type="ARBA" id="ARBA00022655"/>
    </source>
</evidence>
<proteinExistence type="inferred from homology"/>
<keyword evidence="7 10" id="KW-0479">Metal-binding</keyword>
<feature type="binding site" evidence="7 9">
    <location>
        <position position="125"/>
    </location>
    <ligand>
        <name>3-methyl-2-oxobutanoate</name>
        <dbReference type="ChEBI" id="CHEBI:11851"/>
    </ligand>
</feature>
<evidence type="ECO:0000313" key="12">
    <source>
        <dbReference type="EMBL" id="MBB3022489.1"/>
    </source>
</evidence>
<keyword evidence="4 7" id="KW-0566">Pantothenate biosynthesis</keyword>
<comment type="subcellular location">
    <subcellularLocation>
        <location evidence="7">Cytoplasm</location>
    </subcellularLocation>
</comment>
<dbReference type="InterPro" id="IPR015813">
    <property type="entry name" value="Pyrv/PenolPyrv_kinase-like_dom"/>
</dbReference>
<evidence type="ECO:0000256" key="1">
    <source>
        <dbReference type="ARBA" id="ARBA00005033"/>
    </source>
</evidence>
<comment type="caution">
    <text evidence="12">The sequence shown here is derived from an EMBL/GenBank/DDBJ whole genome shotgun (WGS) entry which is preliminary data.</text>
</comment>
<dbReference type="GO" id="GO:0003864">
    <property type="term" value="F:3-methyl-2-oxobutanoate hydroxymethyltransferase activity"/>
    <property type="evidence" value="ECO:0007669"/>
    <property type="project" value="UniProtKB-UniRule"/>
</dbReference>
<dbReference type="GO" id="GO:0000287">
    <property type="term" value="F:magnesium ion binding"/>
    <property type="evidence" value="ECO:0007669"/>
    <property type="project" value="TreeGrafter"/>
</dbReference>
<feature type="binding site" evidence="7 10">
    <location>
        <position position="125"/>
    </location>
    <ligand>
        <name>Mg(2+)</name>
        <dbReference type="ChEBI" id="CHEBI:18420"/>
    </ligand>
</feature>
<dbReference type="PIRSF" id="PIRSF000388">
    <property type="entry name" value="Pantoate_hydroxy_MeTrfase"/>
    <property type="match status" value="1"/>
</dbReference>
<comment type="similarity">
    <text evidence="2 7">Belongs to the PanB family.</text>
</comment>
<evidence type="ECO:0000256" key="3">
    <source>
        <dbReference type="ARBA" id="ARBA00011424"/>
    </source>
</evidence>
<organism evidence="12 13">
    <name type="scientific">Helcobacillus massiliensis</name>
    <dbReference type="NCBI Taxonomy" id="521392"/>
    <lineage>
        <taxon>Bacteria</taxon>
        <taxon>Bacillati</taxon>
        <taxon>Actinomycetota</taxon>
        <taxon>Actinomycetes</taxon>
        <taxon>Micrococcales</taxon>
        <taxon>Dermabacteraceae</taxon>
        <taxon>Helcobacillus</taxon>
    </lineage>
</organism>
<dbReference type="Pfam" id="PF02548">
    <property type="entry name" value="Pantoate_transf"/>
    <property type="match status" value="1"/>
</dbReference>
<dbReference type="GO" id="GO:0005737">
    <property type="term" value="C:cytoplasm"/>
    <property type="evidence" value="ECO:0007669"/>
    <property type="project" value="UniProtKB-SubCell"/>
</dbReference>
<keyword evidence="12" id="KW-0489">Methyltransferase</keyword>
<feature type="binding site" evidence="7 10">
    <location>
        <position position="156"/>
    </location>
    <ligand>
        <name>Mg(2+)</name>
        <dbReference type="ChEBI" id="CHEBI:18420"/>
    </ligand>
</feature>
<dbReference type="PANTHER" id="PTHR20881">
    <property type="entry name" value="3-METHYL-2-OXOBUTANOATE HYDROXYMETHYLTRANSFERASE"/>
    <property type="match status" value="1"/>
</dbReference>
<comment type="pathway">
    <text evidence="1 7">Cofactor biosynthesis; (R)-pantothenate biosynthesis; (R)-pantoate from 3-methyl-2-oxobutanoate: step 1/2.</text>
</comment>
<protein>
    <recommendedName>
        <fullName evidence="7">3-methyl-2-oxobutanoate hydroxymethyltransferase</fullName>
        <ecNumber evidence="7">2.1.2.11</ecNumber>
    </recommendedName>
    <alternativeName>
        <fullName evidence="7">Ketopantoate hydroxymethyltransferase</fullName>
        <shortName evidence="7">KPHMT</shortName>
    </alternativeName>
</protein>
<dbReference type="InterPro" id="IPR003700">
    <property type="entry name" value="Pantoate_hydroxy_MeTrfase"/>
</dbReference>
<evidence type="ECO:0000256" key="2">
    <source>
        <dbReference type="ARBA" id="ARBA00008676"/>
    </source>
</evidence>
<feature type="active site" description="Proton acceptor" evidence="7 8">
    <location>
        <position position="223"/>
    </location>
</feature>
<comment type="function">
    <text evidence="6 7">Catalyzes the reversible reaction in which hydroxymethyl group from 5,10-methylenetetrahydrofolate is transferred onto alpha-ketoisovalerate to form ketopantoate.</text>
</comment>
<evidence type="ECO:0000256" key="9">
    <source>
        <dbReference type="PIRSR" id="PIRSR000388-2"/>
    </source>
</evidence>
<feature type="binding site" evidence="7 9">
    <location>
        <position position="154"/>
    </location>
    <ligand>
        <name>3-methyl-2-oxobutanoate</name>
        <dbReference type="ChEBI" id="CHEBI:11851"/>
    </ligand>
</feature>
<sequence length="305" mass="31299">MTAPESPSPRSSVDAAPPSPTGGAGSTGGATGAGAPEQRRSPRRVRTLTLQDFKEQGRKFSMLTSYDALTAAIFDDAGVDVLLVGDSAGNVVLGYEATASISHEAMQLFTGAVARSVTRPLVIADLAFGTYEVSEQQAVASGIDLVRAGAHAVKLEGGVRSASRIRALVDAGIAVCGHIGFTPQSVNQLGGNRVQGRGDEAAERLLADARAVQKAGAFAVVLEMVPAALAERVSAELTIPTIGIGAGAGCDGQVLVWQDMAGLSGFSGRFVKQYAQLRETLGAAAGQYADEVRAGTFPDADHAFD</sequence>
<dbReference type="FunFam" id="3.20.20.60:FF:000003">
    <property type="entry name" value="3-methyl-2-oxobutanoate hydroxymethyltransferase"/>
    <property type="match status" value="1"/>
</dbReference>
<keyword evidence="5 7" id="KW-0808">Transferase</keyword>
<keyword evidence="13" id="KW-1185">Reference proteome</keyword>
<feature type="binding site" evidence="7 10">
    <location>
        <position position="86"/>
    </location>
    <ligand>
        <name>Mg(2+)</name>
        <dbReference type="ChEBI" id="CHEBI:18420"/>
    </ligand>
</feature>
<evidence type="ECO:0000256" key="8">
    <source>
        <dbReference type="PIRSR" id="PIRSR000388-1"/>
    </source>
</evidence>
<dbReference type="GO" id="GO:0032259">
    <property type="term" value="P:methylation"/>
    <property type="evidence" value="ECO:0007669"/>
    <property type="project" value="UniProtKB-KW"/>
</dbReference>
<gene>
    <name evidence="7" type="primary">panB</name>
    <name evidence="12" type="ORF">FHX50_000737</name>
</gene>
<dbReference type="EC" id="2.1.2.11" evidence="7"/>
<dbReference type="CDD" id="cd06557">
    <property type="entry name" value="KPHMT-like"/>
    <property type="match status" value="1"/>
</dbReference>
<name>A0A839QUF8_9MICO</name>
<dbReference type="Proteomes" id="UP000568050">
    <property type="component" value="Unassembled WGS sequence"/>
</dbReference>
<comment type="subunit">
    <text evidence="3 7">Homodecamer; pentamer of dimers.</text>
</comment>
<dbReference type="Gene3D" id="3.20.20.60">
    <property type="entry name" value="Phosphoenolpyruvate-binding domains"/>
    <property type="match status" value="1"/>
</dbReference>
<feature type="compositionally biased region" description="Gly residues" evidence="11">
    <location>
        <begin position="22"/>
        <end position="32"/>
    </location>
</feature>